<dbReference type="SUPFAM" id="SSF46565">
    <property type="entry name" value="Chaperone J-domain"/>
    <property type="match status" value="1"/>
</dbReference>
<dbReference type="OrthoDB" id="552049at2759"/>
<dbReference type="Gene3D" id="1.10.287.110">
    <property type="entry name" value="DnaJ domain"/>
    <property type="match status" value="1"/>
</dbReference>
<dbReference type="Proteomes" id="UP000473826">
    <property type="component" value="Unassembled WGS sequence"/>
</dbReference>
<evidence type="ECO:0000313" key="3">
    <source>
        <dbReference type="EMBL" id="TXT05905.1"/>
    </source>
</evidence>
<feature type="compositionally biased region" description="Basic and acidic residues" evidence="1">
    <location>
        <begin position="459"/>
        <end position="473"/>
    </location>
</feature>
<sequence length="498" mass="54799">MSSIVDARPRGAYIPADCPDCKSAQEYLVPPTYIGNLRIRCSECKALFQHPQPRPGAASAKASAGPSTSARGIGTDANPIDMAYYDVLGLSATATTEEIKKSYRRLAIKLHPDKNRDDPDAEEKFKLIAIAYQVLSDPEQRKKYNEFGQKNGGGGNDAAFHDPEEVFGKMFGGDRFEDLIGSVSIGKDMKDVFQQQHEEESLNEYMIGPNGKPVLTPEAQARKTERERQQAEEKAKERKERVDKLAANLIRKISVFTEAARSADDPQVGPSFKEICRLEAEDLKDESFGVELLHSLGRTYQSRASQHLATATFAPLGWFHGAKNTFNQVTDTVSTLRAALDLKAVFEKLQAAEQSGMPPEELRKLEEQATEQGMRVLWKGAKLEVESVVRETCDKVLSDPNVSREKRDLRAAALNLMGEAYLSVKKGEDGSDAEFVKIETAASKQRDAARAASPGKPPASDHKQPPAYGDHKQPPAYATCKCNASSPLTAPDESKRKQ</sequence>
<dbReference type="InterPro" id="IPR001623">
    <property type="entry name" value="DnaJ_domain"/>
</dbReference>
<dbReference type="EMBL" id="QKWK01000011">
    <property type="protein sequence ID" value="TXT05905.1"/>
    <property type="molecule type" value="Genomic_DNA"/>
</dbReference>
<feature type="region of interest" description="Disordered" evidence="1">
    <location>
        <begin position="206"/>
        <end position="239"/>
    </location>
</feature>
<feature type="domain" description="J" evidence="2">
    <location>
        <begin position="83"/>
        <end position="148"/>
    </location>
</feature>
<dbReference type="PRINTS" id="PR00625">
    <property type="entry name" value="JDOMAIN"/>
</dbReference>
<reference evidence="3 4" key="1">
    <citation type="journal article" date="2019" name="PLoS Genet.">
        <title>Convergent evolution of linked mating-type loci in basidiomycete fungi.</title>
        <authorList>
            <person name="Sun S."/>
            <person name="Coelho M.A."/>
            <person name="Heitman J."/>
            <person name="Nowrousian M."/>
        </authorList>
    </citation>
    <scope>NUCLEOTIDE SEQUENCE [LARGE SCALE GENOMIC DNA]</scope>
    <source>
        <strain evidence="3 4">CBS 4282</strain>
    </source>
</reference>
<evidence type="ECO:0000259" key="2">
    <source>
        <dbReference type="PROSITE" id="PS50076"/>
    </source>
</evidence>
<name>A0A7D8Z028_VANHU</name>
<comment type="caution">
    <text evidence="3">The sequence shown here is derived from an EMBL/GenBank/DDBJ whole genome shotgun (WGS) entry which is preliminary data.</text>
</comment>
<accession>A0A7D8Z028</accession>
<dbReference type="InterPro" id="IPR036869">
    <property type="entry name" value="J_dom_sf"/>
</dbReference>
<feature type="region of interest" description="Disordered" evidence="1">
    <location>
        <begin position="441"/>
        <end position="498"/>
    </location>
</feature>
<dbReference type="PANTHER" id="PTHR44924">
    <property type="entry name" value="DNAJ SUBFAMILY A MEMBER 2"/>
    <property type="match status" value="1"/>
</dbReference>
<dbReference type="PROSITE" id="PS00636">
    <property type="entry name" value="DNAJ_1"/>
    <property type="match status" value="1"/>
</dbReference>
<evidence type="ECO:0000256" key="1">
    <source>
        <dbReference type="SAM" id="MobiDB-lite"/>
    </source>
</evidence>
<dbReference type="CDD" id="cd06257">
    <property type="entry name" value="DnaJ"/>
    <property type="match status" value="1"/>
</dbReference>
<gene>
    <name evidence="3" type="ORF">VHUM_03666</name>
</gene>
<dbReference type="InterPro" id="IPR026894">
    <property type="entry name" value="DnaJ_X"/>
</dbReference>
<protein>
    <recommendedName>
        <fullName evidence="2">J domain-containing protein</fullName>
    </recommendedName>
</protein>
<evidence type="ECO:0000313" key="4">
    <source>
        <dbReference type="Proteomes" id="UP000473826"/>
    </source>
</evidence>
<feature type="compositionally biased region" description="Low complexity" evidence="1">
    <location>
        <begin position="55"/>
        <end position="70"/>
    </location>
</feature>
<dbReference type="SMART" id="SM00271">
    <property type="entry name" value="DnaJ"/>
    <property type="match status" value="1"/>
</dbReference>
<organism evidence="3 4">
    <name type="scientific">Vanrija humicola</name>
    <name type="common">Yeast</name>
    <name type="synonym">Cryptococcus humicola</name>
    <dbReference type="NCBI Taxonomy" id="5417"/>
    <lineage>
        <taxon>Eukaryota</taxon>
        <taxon>Fungi</taxon>
        <taxon>Dikarya</taxon>
        <taxon>Basidiomycota</taxon>
        <taxon>Agaricomycotina</taxon>
        <taxon>Tremellomycetes</taxon>
        <taxon>Trichosporonales</taxon>
        <taxon>Trichosporonaceae</taxon>
        <taxon>Vanrija</taxon>
    </lineage>
</organism>
<dbReference type="Pfam" id="PF00226">
    <property type="entry name" value="DnaJ"/>
    <property type="match status" value="1"/>
</dbReference>
<dbReference type="Pfam" id="PF14308">
    <property type="entry name" value="DnaJ-X"/>
    <property type="match status" value="1"/>
</dbReference>
<feature type="compositionally biased region" description="Basic and acidic residues" evidence="1">
    <location>
        <begin position="220"/>
        <end position="239"/>
    </location>
</feature>
<proteinExistence type="predicted"/>
<dbReference type="PROSITE" id="PS50076">
    <property type="entry name" value="DNAJ_2"/>
    <property type="match status" value="1"/>
</dbReference>
<keyword evidence="4" id="KW-1185">Reference proteome</keyword>
<dbReference type="InterPro" id="IPR018253">
    <property type="entry name" value="DnaJ_domain_CS"/>
</dbReference>
<dbReference type="AlphaFoldDB" id="A0A7D8Z028"/>
<feature type="region of interest" description="Disordered" evidence="1">
    <location>
        <begin position="52"/>
        <end position="73"/>
    </location>
</feature>
<dbReference type="PANTHER" id="PTHR44924:SF1">
    <property type="entry name" value="DNAJ SUBFAMILY A MEMBER 2"/>
    <property type="match status" value="1"/>
</dbReference>